<proteinExistence type="inferred from homology"/>
<sequence length="609" mass="64212">MGRRVSTAGSSSGLETGTITRVSGPLVEITGLQGLSMLEIVAIGPERISAQVVAINGENATLQAYEYTGGLKSGDRAERSGHQLSGLLGPGLLGTVFDGLLRPLSSAPLWLTQDRQASAEDPAVLETEWEFTASVAVGDTVQPGQIIGTVPGVGTVEFRVMVPPAVAGVVQWLADGPVHPLDPVARVDGVDVPLAQQWPVHTARPFGERLTEALPLHTGQRVLDLLFPLPRGSAAAVPGGFGTGKTLTLQQIAKWSDADVIVYVGCGERGNEMADVLDGLSDLDDPRTGGKLIDRTVIIANTSNMPMMAREASIASGVTVAEFFRDMGYDAVVIADSTSRWAEALREFANRNGDLPAEEGYPASLASELSAFYERAARVRTLGGATASVTVIGAVSPPGGDMSEPVTTDTQRFVRSLWVLDRDLAYSRHYPAVSWRGSFSRDAEALARWHTANGDPLWAQRRASATLLLSEADRLTALAEIIGTASLPGHEQMVLLGGRLVRDGVLLQNALSPNDGYSSAEKGSALLQIVLDVVDACQALVARGVPAADVERVDFTPVLRLRETTGPTDADGVWAQGREFLRQLEQLGGAGQDRAKVGTESSGGTDGGT</sequence>
<dbReference type="Proteomes" id="UP001139264">
    <property type="component" value="Unassembled WGS sequence"/>
</dbReference>
<accession>A0A9X1S7L3</accession>
<dbReference type="RefSeq" id="WP_227908561.1">
    <property type="nucleotide sequence ID" value="NZ_CP095461.1"/>
</dbReference>
<dbReference type="EMBL" id="JAJFZP010000011">
    <property type="protein sequence ID" value="MCC3270312.1"/>
    <property type="molecule type" value="Genomic_DNA"/>
</dbReference>
<comment type="similarity">
    <text evidence="1">Belongs to the ATPase alpha/beta chains family.</text>
</comment>
<dbReference type="InterPro" id="IPR000194">
    <property type="entry name" value="ATPase_F1/V1/A1_a/bsu_nucl-bd"/>
</dbReference>
<dbReference type="Gene3D" id="2.40.50.100">
    <property type="match status" value="1"/>
</dbReference>
<keyword evidence="4" id="KW-0067">ATP-binding</keyword>
<dbReference type="Gene3D" id="3.40.50.300">
    <property type="entry name" value="P-loop containing nucleotide triphosphate hydrolases"/>
    <property type="match status" value="1"/>
</dbReference>
<comment type="caution">
    <text evidence="10">The sequence shown here is derived from an EMBL/GenBank/DDBJ whole genome shotgun (WGS) entry which is preliminary data.</text>
</comment>
<dbReference type="SMART" id="SM00382">
    <property type="entry name" value="AAA"/>
    <property type="match status" value="1"/>
</dbReference>
<dbReference type="NCBIfam" id="NF003220">
    <property type="entry name" value="PRK04192.1"/>
    <property type="match status" value="1"/>
</dbReference>
<reference evidence="10" key="1">
    <citation type="submission" date="2021-10" db="EMBL/GenBank/DDBJ databases">
        <title>Novel species in genus Arthrobacter.</title>
        <authorList>
            <person name="Liu Y."/>
        </authorList>
    </citation>
    <scope>NUCLEOTIDE SEQUENCE</scope>
    <source>
        <strain evidence="10">Zg-Y809</strain>
    </source>
</reference>
<dbReference type="Pfam" id="PF02874">
    <property type="entry name" value="ATP-synt_ab_N"/>
    <property type="match status" value="1"/>
</dbReference>
<keyword evidence="7" id="KW-0066">ATP synthesis</keyword>
<dbReference type="SUPFAM" id="SSF50615">
    <property type="entry name" value="N-terminal domain of alpha and beta subunits of F1 ATP synthase"/>
    <property type="match status" value="1"/>
</dbReference>
<evidence type="ECO:0000259" key="9">
    <source>
        <dbReference type="SMART" id="SM00382"/>
    </source>
</evidence>
<dbReference type="Pfam" id="PF22919">
    <property type="entry name" value="ATP-synt_VA_C"/>
    <property type="match status" value="1"/>
</dbReference>
<dbReference type="PANTHER" id="PTHR43607">
    <property type="entry name" value="V-TYPE PROTON ATPASE CATALYTIC SUBUNIT A"/>
    <property type="match status" value="1"/>
</dbReference>
<dbReference type="Pfam" id="PF16886">
    <property type="entry name" value="ATP-synt_ab_Xtn"/>
    <property type="match status" value="1"/>
</dbReference>
<dbReference type="GO" id="GO:0045259">
    <property type="term" value="C:proton-transporting ATP synthase complex"/>
    <property type="evidence" value="ECO:0007669"/>
    <property type="project" value="UniProtKB-ARBA"/>
</dbReference>
<protein>
    <submittedName>
        <fullName evidence="10">V-type ATP synthase subunit A</fullName>
    </submittedName>
</protein>
<evidence type="ECO:0000256" key="3">
    <source>
        <dbReference type="ARBA" id="ARBA00022741"/>
    </source>
</evidence>
<evidence type="ECO:0000256" key="5">
    <source>
        <dbReference type="ARBA" id="ARBA00022967"/>
    </source>
</evidence>
<dbReference type="SUPFAM" id="SSF52540">
    <property type="entry name" value="P-loop containing nucleoside triphosphate hydrolases"/>
    <property type="match status" value="1"/>
</dbReference>
<dbReference type="Gene3D" id="2.40.30.20">
    <property type="match status" value="1"/>
</dbReference>
<dbReference type="CDD" id="cd01134">
    <property type="entry name" value="V_A-ATPase_A"/>
    <property type="match status" value="1"/>
</dbReference>
<dbReference type="GO" id="GO:0006754">
    <property type="term" value="P:ATP biosynthetic process"/>
    <property type="evidence" value="ECO:0007669"/>
    <property type="project" value="UniProtKB-KW"/>
</dbReference>
<evidence type="ECO:0000313" key="11">
    <source>
        <dbReference type="Proteomes" id="UP001139264"/>
    </source>
</evidence>
<gene>
    <name evidence="10" type="ORF">LJ751_13250</name>
</gene>
<organism evidence="10 11">
    <name type="scientific">Arthrobacter gengyunqii</name>
    <dbReference type="NCBI Taxonomy" id="2886940"/>
    <lineage>
        <taxon>Bacteria</taxon>
        <taxon>Bacillati</taxon>
        <taxon>Actinomycetota</taxon>
        <taxon>Actinomycetes</taxon>
        <taxon>Micrococcales</taxon>
        <taxon>Micrococcaceae</taxon>
        <taxon>Arthrobacter</taxon>
    </lineage>
</organism>
<evidence type="ECO:0000256" key="6">
    <source>
        <dbReference type="ARBA" id="ARBA00023065"/>
    </source>
</evidence>
<evidence type="ECO:0000256" key="8">
    <source>
        <dbReference type="SAM" id="MobiDB-lite"/>
    </source>
</evidence>
<keyword evidence="3" id="KW-0547">Nucleotide-binding</keyword>
<dbReference type="InterPro" id="IPR022878">
    <property type="entry name" value="V-ATPase_asu"/>
</dbReference>
<evidence type="ECO:0000256" key="4">
    <source>
        <dbReference type="ARBA" id="ARBA00022840"/>
    </source>
</evidence>
<dbReference type="InterPro" id="IPR055190">
    <property type="entry name" value="ATP-synt_VA_C"/>
</dbReference>
<feature type="region of interest" description="Disordered" evidence="8">
    <location>
        <begin position="588"/>
        <end position="609"/>
    </location>
</feature>
<dbReference type="InterPro" id="IPR031686">
    <property type="entry name" value="ATP-synth_a_Xtn"/>
</dbReference>
<keyword evidence="6" id="KW-0406">Ion transport</keyword>
<dbReference type="GO" id="GO:0046961">
    <property type="term" value="F:proton-transporting ATPase activity, rotational mechanism"/>
    <property type="evidence" value="ECO:0007669"/>
    <property type="project" value="InterPro"/>
</dbReference>
<dbReference type="AlphaFoldDB" id="A0A9X1S7L3"/>
<dbReference type="InterPro" id="IPR036121">
    <property type="entry name" value="ATPase_F1/V1/A1_a/bsu_N_sf"/>
</dbReference>
<dbReference type="InterPro" id="IPR024034">
    <property type="entry name" value="ATPase_F1/V1_b/a_C"/>
</dbReference>
<dbReference type="InterPro" id="IPR003593">
    <property type="entry name" value="AAA+_ATPase"/>
</dbReference>
<dbReference type="Gene3D" id="1.10.1140.10">
    <property type="entry name" value="Bovine Mitochondrial F1-atpase, Atp Synthase Beta Chain, Chain D, domain 3"/>
    <property type="match status" value="1"/>
</dbReference>
<dbReference type="Pfam" id="PF00006">
    <property type="entry name" value="ATP-synt_ab"/>
    <property type="match status" value="1"/>
</dbReference>
<evidence type="ECO:0000256" key="7">
    <source>
        <dbReference type="ARBA" id="ARBA00023310"/>
    </source>
</evidence>
<dbReference type="InterPro" id="IPR004100">
    <property type="entry name" value="ATPase_F1/V1/A1_a/bsu_N"/>
</dbReference>
<feature type="domain" description="AAA+ ATPase" evidence="9">
    <location>
        <begin position="231"/>
        <end position="417"/>
    </location>
</feature>
<name>A0A9X1S7L3_9MICC</name>
<evidence type="ECO:0000313" key="10">
    <source>
        <dbReference type="EMBL" id="MCC3270312.1"/>
    </source>
</evidence>
<dbReference type="GO" id="GO:0005524">
    <property type="term" value="F:ATP binding"/>
    <property type="evidence" value="ECO:0007669"/>
    <property type="project" value="UniProtKB-KW"/>
</dbReference>
<evidence type="ECO:0000256" key="2">
    <source>
        <dbReference type="ARBA" id="ARBA00022448"/>
    </source>
</evidence>
<dbReference type="PANTHER" id="PTHR43607:SF1">
    <property type="entry name" value="H(+)-TRANSPORTING TWO-SECTOR ATPASE"/>
    <property type="match status" value="1"/>
</dbReference>
<dbReference type="InterPro" id="IPR027417">
    <property type="entry name" value="P-loop_NTPase"/>
</dbReference>
<evidence type="ECO:0000256" key="1">
    <source>
        <dbReference type="ARBA" id="ARBA00008936"/>
    </source>
</evidence>
<keyword evidence="5" id="KW-1278">Translocase</keyword>
<dbReference type="InterPro" id="IPR023366">
    <property type="entry name" value="ATP_synth_asu-like_sf"/>
</dbReference>
<keyword evidence="2" id="KW-0813">Transport</keyword>